<evidence type="ECO:0000256" key="1">
    <source>
        <dbReference type="ARBA" id="ARBA00018672"/>
    </source>
</evidence>
<evidence type="ECO:0000313" key="6">
    <source>
        <dbReference type="EMBL" id="MDO0824631.1"/>
    </source>
</evidence>
<dbReference type="SMART" id="SM00448">
    <property type="entry name" value="REC"/>
    <property type="match status" value="1"/>
</dbReference>
<evidence type="ECO:0000313" key="7">
    <source>
        <dbReference type="Proteomes" id="UP001176021"/>
    </source>
</evidence>
<dbReference type="SUPFAM" id="SSF52172">
    <property type="entry name" value="CheY-like"/>
    <property type="match status" value="1"/>
</dbReference>
<evidence type="ECO:0000256" key="4">
    <source>
        <dbReference type="PROSITE-ProRule" id="PRU00169"/>
    </source>
</evidence>
<comment type="function">
    <text evidence="3">May play the central regulatory role in sporulation. It may be an element of the effector pathway responsible for the activation of sporulation genes in response to nutritional stress. Spo0A may act in concert with spo0H (a sigma factor) to control the expression of some genes that are critical to the sporulation process.</text>
</comment>
<dbReference type="Pfam" id="PF00072">
    <property type="entry name" value="Response_reg"/>
    <property type="match status" value="1"/>
</dbReference>
<proteinExistence type="predicted"/>
<organism evidence="6 7">
    <name type="scientific">Desulfosporosinus nitroreducens</name>
    <dbReference type="NCBI Taxonomy" id="2018668"/>
    <lineage>
        <taxon>Bacteria</taxon>
        <taxon>Bacillati</taxon>
        <taxon>Bacillota</taxon>
        <taxon>Clostridia</taxon>
        <taxon>Eubacteriales</taxon>
        <taxon>Desulfitobacteriaceae</taxon>
        <taxon>Desulfosporosinus</taxon>
    </lineage>
</organism>
<dbReference type="InterPro" id="IPR001789">
    <property type="entry name" value="Sig_transdc_resp-reg_receiver"/>
</dbReference>
<evidence type="ECO:0000259" key="5">
    <source>
        <dbReference type="PROSITE" id="PS50110"/>
    </source>
</evidence>
<sequence length="131" mass="15395">MLNIAICDDRSLQRELLNILIHEYEEENKVCFNIYQFSSGEELLVKFDEDKKFFDLFFLDYYMKRLTGLETALHIRSFSKACPIVFVTAAEKCDFMEAIPFEVLFKPAQKVDLNKILERVLVRKIGKDEGI</sequence>
<dbReference type="InterPro" id="IPR011006">
    <property type="entry name" value="CheY-like_superfamily"/>
</dbReference>
<evidence type="ECO:0000256" key="2">
    <source>
        <dbReference type="ARBA" id="ARBA00022553"/>
    </source>
</evidence>
<dbReference type="Gene3D" id="3.40.50.2300">
    <property type="match status" value="1"/>
</dbReference>
<dbReference type="PANTHER" id="PTHR44591:SF3">
    <property type="entry name" value="RESPONSE REGULATORY DOMAIN-CONTAINING PROTEIN"/>
    <property type="match status" value="1"/>
</dbReference>
<feature type="modified residue" description="4-aspartylphosphate" evidence="4">
    <location>
        <position position="60"/>
    </location>
</feature>
<dbReference type="InterPro" id="IPR050595">
    <property type="entry name" value="Bact_response_regulator"/>
</dbReference>
<comment type="caution">
    <text evidence="6">The sequence shown here is derived from an EMBL/GenBank/DDBJ whole genome shotgun (WGS) entry which is preliminary data.</text>
</comment>
<feature type="domain" description="Response regulatory" evidence="5">
    <location>
        <begin position="3"/>
        <end position="121"/>
    </location>
</feature>
<name>A0ABT8QTF5_9FIRM</name>
<dbReference type="Proteomes" id="UP001176021">
    <property type="component" value="Unassembled WGS sequence"/>
</dbReference>
<dbReference type="PROSITE" id="PS50110">
    <property type="entry name" value="RESPONSE_REGULATORY"/>
    <property type="match status" value="1"/>
</dbReference>
<keyword evidence="2 4" id="KW-0597">Phosphoprotein</keyword>
<reference evidence="6" key="1">
    <citation type="submission" date="2022-05" db="EMBL/GenBank/DDBJ databases">
        <title>Expanded diversity of anoxic marine methylotrophy in a Black Sea sulfate reducing microorganism.</title>
        <authorList>
            <person name="Fischer P.Q."/>
            <person name="Stams A.J.M."/>
            <person name="Villanueva L."/>
            <person name="Sousa D.Z."/>
        </authorList>
    </citation>
    <scope>NUCLEOTIDE SEQUENCE</scope>
    <source>
        <strain evidence="6">P130</strain>
    </source>
</reference>
<gene>
    <name evidence="6" type="ORF">M8H41_17480</name>
</gene>
<accession>A0ABT8QTF5</accession>
<dbReference type="EMBL" id="JAMJEV010000016">
    <property type="protein sequence ID" value="MDO0824631.1"/>
    <property type="molecule type" value="Genomic_DNA"/>
</dbReference>
<dbReference type="PANTHER" id="PTHR44591">
    <property type="entry name" value="STRESS RESPONSE REGULATOR PROTEIN 1"/>
    <property type="match status" value="1"/>
</dbReference>
<protein>
    <recommendedName>
        <fullName evidence="1">Stage 0 sporulation protein A homolog</fullName>
    </recommendedName>
</protein>
<keyword evidence="7" id="KW-1185">Reference proteome</keyword>
<evidence type="ECO:0000256" key="3">
    <source>
        <dbReference type="ARBA" id="ARBA00024867"/>
    </source>
</evidence>